<dbReference type="InterPro" id="IPR036271">
    <property type="entry name" value="Tet_transcr_reg_TetR-rel_C_sf"/>
</dbReference>
<protein>
    <submittedName>
        <fullName evidence="4">TetR/AcrR family transcriptional regulator</fullName>
    </submittedName>
</protein>
<dbReference type="Pfam" id="PF00440">
    <property type="entry name" value="TetR_N"/>
    <property type="match status" value="1"/>
</dbReference>
<evidence type="ECO:0000259" key="3">
    <source>
        <dbReference type="PROSITE" id="PS50977"/>
    </source>
</evidence>
<reference evidence="4 5" key="1">
    <citation type="submission" date="2018-07" db="EMBL/GenBank/DDBJ databases">
        <title>Genome sequencing of Moraxellaceae gen. HYN0046.</title>
        <authorList>
            <person name="Kim M."/>
            <person name="Yi H."/>
        </authorList>
    </citation>
    <scope>NUCLEOTIDE SEQUENCE [LARGE SCALE GENOMIC DNA]</scope>
    <source>
        <strain evidence="4 5">HYN0046</strain>
    </source>
</reference>
<dbReference type="SUPFAM" id="SSF46689">
    <property type="entry name" value="Homeodomain-like"/>
    <property type="match status" value="1"/>
</dbReference>
<accession>A0A345PA49</accession>
<dbReference type="EMBL" id="CP031222">
    <property type="protein sequence ID" value="AXI04158.1"/>
    <property type="molecule type" value="Genomic_DNA"/>
</dbReference>
<dbReference type="KEGG" id="mbah:HYN46_15710"/>
<dbReference type="Gene3D" id="1.10.10.60">
    <property type="entry name" value="Homeodomain-like"/>
    <property type="match status" value="1"/>
</dbReference>
<dbReference type="InterPro" id="IPR001647">
    <property type="entry name" value="HTH_TetR"/>
</dbReference>
<sequence>MNDTPTLSRAERNRLQLRADIIQTAFEEFSAKGYHQTAISDIAKRLGIGHGTFYRHFENKRDILEHVINDVSAKIINALSAENAPTAVATLEGYREQTARIAKSLTAIFAENPGVARLILFEATSIDEEMTQRLLNLLDWGGRLTASYMENGVKLGFFRADLDTEATGHAVIGMILMSVVRFLNTPDDREAQKKFGDAIQRLLVDGVARR</sequence>
<dbReference type="Proteomes" id="UP000253940">
    <property type="component" value="Chromosome"/>
</dbReference>
<proteinExistence type="predicted"/>
<feature type="domain" description="HTH tetR-type" evidence="3">
    <location>
        <begin position="15"/>
        <end position="75"/>
    </location>
</feature>
<dbReference type="Gene3D" id="1.10.357.10">
    <property type="entry name" value="Tetracycline Repressor, domain 2"/>
    <property type="match status" value="1"/>
</dbReference>
<keyword evidence="5" id="KW-1185">Reference proteome</keyword>
<dbReference type="PANTHER" id="PTHR43479">
    <property type="entry name" value="ACREF/ENVCD OPERON REPRESSOR-RELATED"/>
    <property type="match status" value="1"/>
</dbReference>
<evidence type="ECO:0000256" key="1">
    <source>
        <dbReference type="ARBA" id="ARBA00023125"/>
    </source>
</evidence>
<evidence type="ECO:0000313" key="4">
    <source>
        <dbReference type="EMBL" id="AXI04158.1"/>
    </source>
</evidence>
<dbReference type="PROSITE" id="PS50977">
    <property type="entry name" value="HTH_TETR_2"/>
    <property type="match status" value="1"/>
</dbReference>
<dbReference type="SUPFAM" id="SSF48498">
    <property type="entry name" value="Tetracyclin repressor-like, C-terminal domain"/>
    <property type="match status" value="1"/>
</dbReference>
<gene>
    <name evidence="4" type="ORF">HYN46_15710</name>
</gene>
<dbReference type="InterPro" id="IPR009057">
    <property type="entry name" value="Homeodomain-like_sf"/>
</dbReference>
<keyword evidence="1 2" id="KW-0238">DNA-binding</keyword>
<dbReference type="PRINTS" id="PR00455">
    <property type="entry name" value="HTHTETR"/>
</dbReference>
<name>A0A345PA49_9GAMM</name>
<dbReference type="GO" id="GO:0003677">
    <property type="term" value="F:DNA binding"/>
    <property type="evidence" value="ECO:0007669"/>
    <property type="project" value="UniProtKB-UniRule"/>
</dbReference>
<dbReference type="PANTHER" id="PTHR43479:SF11">
    <property type="entry name" value="ACREF_ENVCD OPERON REPRESSOR-RELATED"/>
    <property type="match status" value="1"/>
</dbReference>
<organism evidence="4 5">
    <name type="scientific">Aquirhabdus parva</name>
    <dbReference type="NCBI Taxonomy" id="2283318"/>
    <lineage>
        <taxon>Bacteria</taxon>
        <taxon>Pseudomonadati</taxon>
        <taxon>Pseudomonadota</taxon>
        <taxon>Gammaproteobacteria</taxon>
        <taxon>Moraxellales</taxon>
        <taxon>Moraxellaceae</taxon>
        <taxon>Aquirhabdus</taxon>
    </lineage>
</organism>
<dbReference type="InterPro" id="IPR050624">
    <property type="entry name" value="HTH-type_Tx_Regulator"/>
</dbReference>
<evidence type="ECO:0000256" key="2">
    <source>
        <dbReference type="PROSITE-ProRule" id="PRU00335"/>
    </source>
</evidence>
<feature type="DNA-binding region" description="H-T-H motif" evidence="2">
    <location>
        <begin position="38"/>
        <end position="57"/>
    </location>
</feature>
<evidence type="ECO:0000313" key="5">
    <source>
        <dbReference type="Proteomes" id="UP000253940"/>
    </source>
</evidence>
<dbReference type="AlphaFoldDB" id="A0A345PA49"/>
<dbReference type="RefSeq" id="WP_114900266.1">
    <property type="nucleotide sequence ID" value="NZ_CP031222.1"/>
</dbReference>
<dbReference type="OrthoDB" id="5816932at2"/>